<sequence length="321" mass="37656">QGGTVPMCRAIHRAFIDIDQQADLLDFSEFQREFYETRVDTERSCQFYLKIKITLLEKVTSFQPDVIFGIAQSPLQDIDMLTEFRKAGIALCFWFMEDYRIFGYWKTIAPYFDHFFTIQKDPFWKELKDAGCMNYHYLPMAFDTHADVPEINTEDVIPVSFVGAPYPNRVHFFSQFLDDGFQIYGEDWDRHQIPPVAIGDRRVTASETYRIYQRSLININLHSSPFPSEFGGGDFVNPRTFELAGLGAFQLTDMRKLLTPHFDPAEEVIALTTWADMKWAVKYFLRHDEERKAIAEKARARVLKEHTYRHRVEEIIELLSK</sequence>
<comment type="caution">
    <text evidence="2">The sequence shown here is derived from an EMBL/GenBank/DDBJ whole genome shotgun (WGS) entry which is preliminary data.</text>
</comment>
<organism evidence="2 3">
    <name type="scientific">Candidatus Desulfatibia profunda</name>
    <dbReference type="NCBI Taxonomy" id="2841695"/>
    <lineage>
        <taxon>Bacteria</taxon>
        <taxon>Pseudomonadati</taxon>
        <taxon>Thermodesulfobacteriota</taxon>
        <taxon>Desulfobacteria</taxon>
        <taxon>Desulfobacterales</taxon>
        <taxon>Desulfobacterales incertae sedis</taxon>
        <taxon>Candidatus Desulfatibia</taxon>
    </lineage>
</organism>
<gene>
    <name evidence="2" type="ORF">H8E23_02130</name>
</gene>
<proteinExistence type="predicted"/>
<dbReference type="EMBL" id="JACNJH010000073">
    <property type="protein sequence ID" value="MBC8360183.1"/>
    <property type="molecule type" value="Genomic_DNA"/>
</dbReference>
<feature type="non-terminal residue" evidence="2">
    <location>
        <position position="1"/>
    </location>
</feature>
<evidence type="ECO:0000259" key="1">
    <source>
        <dbReference type="Pfam" id="PF13524"/>
    </source>
</evidence>
<protein>
    <submittedName>
        <fullName evidence="2">Glycosyltransferase</fullName>
    </submittedName>
</protein>
<dbReference type="Pfam" id="PF13524">
    <property type="entry name" value="Glyco_trans_1_2"/>
    <property type="match status" value="1"/>
</dbReference>
<reference evidence="2 3" key="1">
    <citation type="submission" date="2020-08" db="EMBL/GenBank/DDBJ databases">
        <title>Bridging the membrane lipid divide: bacteria of the FCB group superphylum have the potential to synthesize archaeal ether lipids.</title>
        <authorList>
            <person name="Villanueva L."/>
            <person name="Von Meijenfeldt F.A.B."/>
            <person name="Westbye A.B."/>
            <person name="Yadav S."/>
            <person name="Hopmans E.C."/>
            <person name="Dutilh B.E."/>
            <person name="Sinninghe Damste J.S."/>
        </authorList>
    </citation>
    <scope>NUCLEOTIDE SEQUENCE [LARGE SCALE GENOMIC DNA]</scope>
    <source>
        <strain evidence="2">NIOZ-UU30</strain>
    </source>
</reference>
<dbReference type="Proteomes" id="UP000603434">
    <property type="component" value="Unassembled WGS sequence"/>
</dbReference>
<feature type="domain" description="Spore protein YkvP/CgeB glycosyl transferase-like" evidence="1">
    <location>
        <begin position="179"/>
        <end position="316"/>
    </location>
</feature>
<evidence type="ECO:0000313" key="2">
    <source>
        <dbReference type="EMBL" id="MBC8360183.1"/>
    </source>
</evidence>
<accession>A0A8J6NUP2</accession>
<name>A0A8J6NUP2_9BACT</name>
<dbReference type="InterPro" id="IPR055259">
    <property type="entry name" value="YkvP/CgeB_Glyco_trans-like"/>
</dbReference>
<dbReference type="AlphaFoldDB" id="A0A8J6NUP2"/>
<evidence type="ECO:0000313" key="3">
    <source>
        <dbReference type="Proteomes" id="UP000603434"/>
    </source>
</evidence>